<feature type="compositionally biased region" description="Low complexity" evidence="1">
    <location>
        <begin position="165"/>
        <end position="182"/>
    </location>
</feature>
<comment type="caution">
    <text evidence="2">The sequence shown here is derived from an EMBL/GenBank/DDBJ whole genome shotgun (WGS) entry which is preliminary data.</text>
</comment>
<dbReference type="EMBL" id="ATMH01012707">
    <property type="protein sequence ID" value="EPY15031.1"/>
    <property type="molecule type" value="Genomic_DNA"/>
</dbReference>
<gene>
    <name evidence="2" type="ORF">STCU_12387</name>
</gene>
<dbReference type="AlphaFoldDB" id="S9UK21"/>
<protein>
    <submittedName>
        <fullName evidence="2">Uncharacterized protein</fullName>
    </submittedName>
</protein>
<reference evidence="2 3" key="1">
    <citation type="journal article" date="2013" name="PLoS ONE">
        <title>Predicting the Proteins of Angomonas deanei, Strigomonas culicis and Their Respective Endosymbionts Reveals New Aspects of the Trypanosomatidae Family.</title>
        <authorList>
            <person name="Motta M.C."/>
            <person name="Martins A.C."/>
            <person name="de Souza S.S."/>
            <person name="Catta-Preta C.M."/>
            <person name="Silva R."/>
            <person name="Klein C.C."/>
            <person name="de Almeida L.G."/>
            <person name="de Lima Cunha O."/>
            <person name="Ciapina L.P."/>
            <person name="Brocchi M."/>
            <person name="Colabardini A.C."/>
            <person name="de Araujo Lima B."/>
            <person name="Machado C.R."/>
            <person name="de Almeida Soares C.M."/>
            <person name="Probst C.M."/>
            <person name="de Menezes C.B."/>
            <person name="Thompson C.E."/>
            <person name="Bartholomeu D.C."/>
            <person name="Gradia D.F."/>
            <person name="Pavoni D.P."/>
            <person name="Grisard E.C."/>
            <person name="Fantinatti-Garboggini F."/>
            <person name="Marchini F.K."/>
            <person name="Rodrigues-Luiz G.F."/>
            <person name="Wagner G."/>
            <person name="Goldman G.H."/>
            <person name="Fietto J.L."/>
            <person name="Elias M.C."/>
            <person name="Goldman M.H."/>
            <person name="Sagot M.F."/>
            <person name="Pereira M."/>
            <person name="Stoco P.H."/>
            <person name="de Mendonca-Neto R.P."/>
            <person name="Teixeira S.M."/>
            <person name="Maciel T.E."/>
            <person name="de Oliveira Mendes T.A."/>
            <person name="Urmenyi T.P."/>
            <person name="de Souza W."/>
            <person name="Schenkman S."/>
            <person name="de Vasconcelos A.T."/>
        </authorList>
    </citation>
    <scope>NUCLEOTIDE SEQUENCE [LARGE SCALE GENOMIC DNA]</scope>
</reference>
<evidence type="ECO:0000313" key="2">
    <source>
        <dbReference type="EMBL" id="EPY15031.1"/>
    </source>
</evidence>
<organism evidence="2 3">
    <name type="scientific">Strigomonas culicis</name>
    <dbReference type="NCBI Taxonomy" id="28005"/>
    <lineage>
        <taxon>Eukaryota</taxon>
        <taxon>Discoba</taxon>
        <taxon>Euglenozoa</taxon>
        <taxon>Kinetoplastea</taxon>
        <taxon>Metakinetoplastina</taxon>
        <taxon>Trypanosomatida</taxon>
        <taxon>Trypanosomatidae</taxon>
        <taxon>Strigomonadinae</taxon>
        <taxon>Strigomonas</taxon>
    </lineage>
</organism>
<evidence type="ECO:0000256" key="1">
    <source>
        <dbReference type="SAM" id="MobiDB-lite"/>
    </source>
</evidence>
<proteinExistence type="predicted"/>
<name>S9UK21_9TRYP</name>
<keyword evidence="3" id="KW-1185">Reference proteome</keyword>
<sequence length="211" mass="22344">MLDLVKQAVGAAAARAPVPAAFDQAALHKCTGVVLLYYVRRAICSEYHLTAAKLQRHATGTAHSTSLGGRQPRSAVILSFLAQLSTYVRRVAALSFDAAGAAVVADADADAWRSALAFLQGELEEVVLHDAARSDAGALGRRQVGVAVGPRAPRQTERRRRRAKSSSSSSSSESSESSSESSTSATDEEGVSRLVPSFLFSRFFLISLLVP</sequence>
<feature type="region of interest" description="Disordered" evidence="1">
    <location>
        <begin position="143"/>
        <end position="190"/>
    </location>
</feature>
<evidence type="ECO:0000313" key="3">
    <source>
        <dbReference type="Proteomes" id="UP000015354"/>
    </source>
</evidence>
<accession>S9UK21</accession>
<dbReference type="Proteomes" id="UP000015354">
    <property type="component" value="Unassembled WGS sequence"/>
</dbReference>